<feature type="region of interest" description="Disordered" evidence="1">
    <location>
        <begin position="158"/>
        <end position="230"/>
    </location>
</feature>
<sequence length="462" mass="51953">MRRNQYPLRPKADDARMRQPEPLVLPQRKVFNCIVDDTALIAGGKLSTRDGIRKWVYQGAIRLFVPLYTLSQLHRIAHGTERVSADAKEAQTWLDEVTSRDDPVGVYIENPDEVYSTWEEVEKFLLPETLLSIDDTESEEEDYNEDLENSFNALDVSDETSMSSSHSLEDPPKTPQSPKSAFSTGSYKYQNGTSFNKKAKVLSLDSPDRTARNSVEFNRPEKSPKGSIPPYLRPLFNHTLWRIHNDSKSNPAAALESFILLTNDPTKQQLAQKFGIRAKRLDQLRDAVGREDREYKNRLTVYKMETEGAKPRVVAPKAFPEQPAIDRPKSSHSKEEEKEDEIGSDEDVVLLKRAPRGPQAQTANNQRVLDPNDFGRANQHYGGRGGRGGIGGPRGRGGTPRGRGGFVPRGAYTPPTQQFRPPPAPTTSRTDPNQPIDPDSFARPMPRASNVRGTRRKLWEPN</sequence>
<gene>
    <name evidence="2" type="ORF">CC78DRAFT_125448</name>
</gene>
<evidence type="ECO:0000313" key="2">
    <source>
        <dbReference type="EMBL" id="KAF2258390.1"/>
    </source>
</evidence>
<name>A0A9P4MUZ0_9PLEO</name>
<organism evidence="2 3">
    <name type="scientific">Lojkania enalia</name>
    <dbReference type="NCBI Taxonomy" id="147567"/>
    <lineage>
        <taxon>Eukaryota</taxon>
        <taxon>Fungi</taxon>
        <taxon>Dikarya</taxon>
        <taxon>Ascomycota</taxon>
        <taxon>Pezizomycotina</taxon>
        <taxon>Dothideomycetes</taxon>
        <taxon>Pleosporomycetidae</taxon>
        <taxon>Pleosporales</taxon>
        <taxon>Pleosporales incertae sedis</taxon>
        <taxon>Lojkania</taxon>
    </lineage>
</organism>
<protein>
    <recommendedName>
        <fullName evidence="4">PIN domain-containing protein</fullName>
    </recommendedName>
</protein>
<comment type="caution">
    <text evidence="2">The sequence shown here is derived from an EMBL/GenBank/DDBJ whole genome shotgun (WGS) entry which is preliminary data.</text>
</comment>
<evidence type="ECO:0000256" key="1">
    <source>
        <dbReference type="SAM" id="MobiDB-lite"/>
    </source>
</evidence>
<dbReference type="OrthoDB" id="5361617at2759"/>
<feature type="compositionally biased region" description="Gly residues" evidence="1">
    <location>
        <begin position="382"/>
        <end position="407"/>
    </location>
</feature>
<feature type="compositionally biased region" description="Acidic residues" evidence="1">
    <location>
        <begin position="337"/>
        <end position="348"/>
    </location>
</feature>
<reference evidence="3" key="1">
    <citation type="journal article" date="2020" name="Stud. Mycol.">
        <title>101 Dothideomycetes genomes: A test case for predicting lifestyles and emergence of pathogens.</title>
        <authorList>
            <person name="Haridas S."/>
            <person name="Albert R."/>
            <person name="Binder M."/>
            <person name="Bloem J."/>
            <person name="LaButti K."/>
            <person name="Salamov A."/>
            <person name="Andreopoulos B."/>
            <person name="Baker S."/>
            <person name="Barry K."/>
            <person name="Bills G."/>
            <person name="Bluhm B."/>
            <person name="Cannon C."/>
            <person name="Castanera R."/>
            <person name="Culley D."/>
            <person name="Daum C."/>
            <person name="Ezra D."/>
            <person name="Gonzalez J."/>
            <person name="Henrissat B."/>
            <person name="Kuo A."/>
            <person name="Liang C."/>
            <person name="Lipzen A."/>
            <person name="Lutzoni F."/>
            <person name="Magnuson J."/>
            <person name="Mondo S."/>
            <person name="Nolan M."/>
            <person name="Ohm R."/>
            <person name="Pangilinan J."/>
            <person name="Park H.-J."/>
            <person name="Ramirez L."/>
            <person name="Alfaro M."/>
            <person name="Sun H."/>
            <person name="Tritt A."/>
            <person name="Yoshinaga Y."/>
            <person name="Zwiers L.-H."/>
            <person name="Turgeon B."/>
            <person name="Goodwin S."/>
            <person name="Spatafora J."/>
            <person name="Crous P."/>
            <person name="Grigoriev I."/>
        </authorList>
    </citation>
    <scope>NUCLEOTIDE SEQUENCE [LARGE SCALE GENOMIC DNA]</scope>
    <source>
        <strain evidence="3">CBS 304.66</strain>
    </source>
</reference>
<feature type="compositionally biased region" description="Low complexity" evidence="1">
    <location>
        <begin position="408"/>
        <end position="419"/>
    </location>
</feature>
<dbReference type="EMBL" id="ML986767">
    <property type="protein sequence ID" value="KAF2258390.1"/>
    <property type="molecule type" value="Genomic_DNA"/>
</dbReference>
<feature type="compositionally biased region" description="Basic and acidic residues" evidence="1">
    <location>
        <begin position="324"/>
        <end position="336"/>
    </location>
</feature>
<proteinExistence type="predicted"/>
<evidence type="ECO:0000313" key="3">
    <source>
        <dbReference type="Proteomes" id="UP000800093"/>
    </source>
</evidence>
<evidence type="ECO:0008006" key="4">
    <source>
        <dbReference type="Google" id="ProtNLM"/>
    </source>
</evidence>
<accession>A0A9P4MUZ0</accession>
<feature type="region of interest" description="Disordered" evidence="1">
    <location>
        <begin position="312"/>
        <end position="462"/>
    </location>
</feature>
<dbReference type="Proteomes" id="UP000800093">
    <property type="component" value="Unassembled WGS sequence"/>
</dbReference>
<feature type="compositionally biased region" description="Polar residues" evidence="1">
    <location>
        <begin position="176"/>
        <end position="196"/>
    </location>
</feature>
<dbReference type="AlphaFoldDB" id="A0A9P4MUZ0"/>
<keyword evidence="3" id="KW-1185">Reference proteome</keyword>